<feature type="compositionally biased region" description="Low complexity" evidence="1">
    <location>
        <begin position="28"/>
        <end position="45"/>
    </location>
</feature>
<dbReference type="AlphaFoldDB" id="A0AAV5R9B8"/>
<evidence type="ECO:0000256" key="1">
    <source>
        <dbReference type="SAM" id="MobiDB-lite"/>
    </source>
</evidence>
<dbReference type="Proteomes" id="UP001378960">
    <property type="component" value="Unassembled WGS sequence"/>
</dbReference>
<keyword evidence="2" id="KW-0812">Transmembrane</keyword>
<keyword evidence="2" id="KW-1133">Transmembrane helix</keyword>
<keyword evidence="2" id="KW-0472">Membrane</keyword>
<gene>
    <name evidence="3" type="ORF">DAPK24_046870</name>
</gene>
<organism evidence="3 4">
    <name type="scientific">Pichia kluyveri</name>
    <name type="common">Yeast</name>
    <dbReference type="NCBI Taxonomy" id="36015"/>
    <lineage>
        <taxon>Eukaryota</taxon>
        <taxon>Fungi</taxon>
        <taxon>Dikarya</taxon>
        <taxon>Ascomycota</taxon>
        <taxon>Saccharomycotina</taxon>
        <taxon>Pichiomycetes</taxon>
        <taxon>Pichiales</taxon>
        <taxon>Pichiaceae</taxon>
        <taxon>Pichia</taxon>
    </lineage>
</organism>
<keyword evidence="4" id="KW-1185">Reference proteome</keyword>
<proteinExistence type="predicted"/>
<dbReference type="EMBL" id="BTGB01000009">
    <property type="protein sequence ID" value="GMM48089.1"/>
    <property type="molecule type" value="Genomic_DNA"/>
</dbReference>
<feature type="region of interest" description="Disordered" evidence="1">
    <location>
        <begin position="28"/>
        <end position="47"/>
    </location>
</feature>
<evidence type="ECO:0000256" key="2">
    <source>
        <dbReference type="SAM" id="Phobius"/>
    </source>
</evidence>
<protein>
    <submittedName>
        <fullName evidence="3">Uncharacterized protein</fullName>
    </submittedName>
</protein>
<accession>A0AAV5R9B8</accession>
<feature type="transmembrane region" description="Helical" evidence="2">
    <location>
        <begin position="78"/>
        <end position="95"/>
    </location>
</feature>
<name>A0AAV5R9B8_PICKL</name>
<evidence type="ECO:0000313" key="4">
    <source>
        <dbReference type="Proteomes" id="UP001378960"/>
    </source>
</evidence>
<sequence>MLRTTIKSNFLNKRLIYQPKLISHYSTNQQNTSSSSVGNSANASSDSKDNYDNYYKDWNFRDRRYCYGPFRSHRRRKFGFFIFGVLGLWAAYSIGKCNRHDYNYPGNFNFQFDVDKAYSQINFDDGFTKIVKALQSDKKYVPIKNSETHLLIEPTTNSQFKQIIVLPTPPLEFENTEDGSRIAVFKFSSSLQDNHWRRHGNHRWGFNNNNKTFDKAKLVLEEYMKSLVSEKTGVKTGISTIALSIDREENWNHHTKNFPYFDSFVIKTTPPVIIPNTVKSTNTTATAKLSATVMTCTGETLATVEGQFSGN</sequence>
<evidence type="ECO:0000313" key="3">
    <source>
        <dbReference type="EMBL" id="GMM48089.1"/>
    </source>
</evidence>
<comment type="caution">
    <text evidence="3">The sequence shown here is derived from an EMBL/GenBank/DDBJ whole genome shotgun (WGS) entry which is preliminary data.</text>
</comment>
<reference evidence="3 4" key="1">
    <citation type="journal article" date="2023" name="Elife">
        <title>Identification of key yeast species and microbe-microbe interactions impacting larval growth of Drosophila in the wild.</title>
        <authorList>
            <person name="Mure A."/>
            <person name="Sugiura Y."/>
            <person name="Maeda R."/>
            <person name="Honda K."/>
            <person name="Sakurai N."/>
            <person name="Takahashi Y."/>
            <person name="Watada M."/>
            <person name="Katoh T."/>
            <person name="Gotoh A."/>
            <person name="Gotoh Y."/>
            <person name="Taniguchi I."/>
            <person name="Nakamura K."/>
            <person name="Hayashi T."/>
            <person name="Katayama T."/>
            <person name="Uemura T."/>
            <person name="Hattori Y."/>
        </authorList>
    </citation>
    <scope>NUCLEOTIDE SEQUENCE [LARGE SCALE GENOMIC DNA]</scope>
    <source>
        <strain evidence="3 4">PK-24</strain>
    </source>
</reference>